<reference evidence="2" key="1">
    <citation type="journal article" date="2022" name="Mol. Ecol. Resour.">
        <title>The genomes of chicory, endive, great burdock and yacon provide insights into Asteraceae palaeo-polyploidization history and plant inulin production.</title>
        <authorList>
            <person name="Fan W."/>
            <person name="Wang S."/>
            <person name="Wang H."/>
            <person name="Wang A."/>
            <person name="Jiang F."/>
            <person name="Liu H."/>
            <person name="Zhao H."/>
            <person name="Xu D."/>
            <person name="Zhang Y."/>
        </authorList>
    </citation>
    <scope>NUCLEOTIDE SEQUENCE [LARGE SCALE GENOMIC DNA]</scope>
    <source>
        <strain evidence="2">cv. Yunnan</strain>
    </source>
</reference>
<keyword evidence="2" id="KW-1185">Reference proteome</keyword>
<protein>
    <submittedName>
        <fullName evidence="1">Uncharacterized protein</fullName>
    </submittedName>
</protein>
<dbReference type="EMBL" id="CM042042">
    <property type="protein sequence ID" value="KAI3703573.1"/>
    <property type="molecule type" value="Genomic_DNA"/>
</dbReference>
<accession>A0ACB9A119</accession>
<name>A0ACB9A119_9ASTR</name>
<reference evidence="1 2" key="2">
    <citation type="journal article" date="2022" name="Mol. Ecol. Resour.">
        <title>The genomes of chicory, endive, great burdock and yacon provide insights into Asteraceae paleo-polyploidization history and plant inulin production.</title>
        <authorList>
            <person name="Fan W."/>
            <person name="Wang S."/>
            <person name="Wang H."/>
            <person name="Wang A."/>
            <person name="Jiang F."/>
            <person name="Liu H."/>
            <person name="Zhao H."/>
            <person name="Xu D."/>
            <person name="Zhang Y."/>
        </authorList>
    </citation>
    <scope>NUCLEOTIDE SEQUENCE [LARGE SCALE GENOMIC DNA]</scope>
    <source>
        <strain evidence="2">cv. Yunnan</strain>
        <tissue evidence="1">Leaves</tissue>
    </source>
</reference>
<organism evidence="1 2">
    <name type="scientific">Smallanthus sonchifolius</name>
    <dbReference type="NCBI Taxonomy" id="185202"/>
    <lineage>
        <taxon>Eukaryota</taxon>
        <taxon>Viridiplantae</taxon>
        <taxon>Streptophyta</taxon>
        <taxon>Embryophyta</taxon>
        <taxon>Tracheophyta</taxon>
        <taxon>Spermatophyta</taxon>
        <taxon>Magnoliopsida</taxon>
        <taxon>eudicotyledons</taxon>
        <taxon>Gunneridae</taxon>
        <taxon>Pentapetalae</taxon>
        <taxon>asterids</taxon>
        <taxon>campanulids</taxon>
        <taxon>Asterales</taxon>
        <taxon>Asteraceae</taxon>
        <taxon>Asteroideae</taxon>
        <taxon>Heliantheae alliance</taxon>
        <taxon>Millerieae</taxon>
        <taxon>Smallanthus</taxon>
    </lineage>
</organism>
<evidence type="ECO:0000313" key="1">
    <source>
        <dbReference type="EMBL" id="KAI3703573.1"/>
    </source>
</evidence>
<sequence length="160" mass="18625">MSSSTSSTHKSFTYDVFLSFRGDDTRKNIVDHLYFALERKNIRTFKDEDTIKKGKNINDELFKSIEDSKFYIVVFSKNYASSTWCLNELVKIVECHRTTCEHAIYPIFYDVEPCEVRKLIGTVGQAFSKHEKEESAQKWREALKEVADLAGWELKNTFDG</sequence>
<proteinExistence type="predicted"/>
<gene>
    <name evidence="1" type="ORF">L1987_73755</name>
</gene>
<comment type="caution">
    <text evidence="1">The sequence shown here is derived from an EMBL/GenBank/DDBJ whole genome shotgun (WGS) entry which is preliminary data.</text>
</comment>
<evidence type="ECO:0000313" key="2">
    <source>
        <dbReference type="Proteomes" id="UP001056120"/>
    </source>
</evidence>
<dbReference type="Proteomes" id="UP001056120">
    <property type="component" value="Linkage Group LG25"/>
</dbReference>